<organism evidence="1 3">
    <name type="scientific">Phytophthora infestans</name>
    <name type="common">Potato late blight agent</name>
    <name type="synonym">Botrytis infestans</name>
    <dbReference type="NCBI Taxonomy" id="4787"/>
    <lineage>
        <taxon>Eukaryota</taxon>
        <taxon>Sar</taxon>
        <taxon>Stramenopiles</taxon>
        <taxon>Oomycota</taxon>
        <taxon>Peronosporomycetes</taxon>
        <taxon>Peronosporales</taxon>
        <taxon>Peronosporaceae</taxon>
        <taxon>Phytophthora</taxon>
    </lineage>
</organism>
<dbReference type="EMBL" id="WSZM01000175">
    <property type="protein sequence ID" value="KAF4039421.1"/>
    <property type="molecule type" value="Genomic_DNA"/>
</dbReference>
<evidence type="ECO:0000313" key="1">
    <source>
        <dbReference type="EMBL" id="KAF4039421.1"/>
    </source>
</evidence>
<evidence type="ECO:0000313" key="2">
    <source>
        <dbReference type="EMBL" id="KAF4129927.1"/>
    </source>
</evidence>
<reference evidence="1" key="1">
    <citation type="submission" date="2020-04" db="EMBL/GenBank/DDBJ databases">
        <title>Hybrid Assembly of Korean Phytophthora infestans isolates.</title>
        <authorList>
            <person name="Prokchorchik M."/>
            <person name="Lee Y."/>
            <person name="Seo J."/>
            <person name="Cho J.-H."/>
            <person name="Park Y.-E."/>
            <person name="Jang D.-C."/>
            <person name="Im J.-S."/>
            <person name="Choi J.-G."/>
            <person name="Park H.-J."/>
            <person name="Lee G.-B."/>
            <person name="Lee Y.-G."/>
            <person name="Hong S.-Y."/>
            <person name="Cho K."/>
            <person name="Sohn K.H."/>
        </authorList>
    </citation>
    <scope>NUCLEOTIDE SEQUENCE</scope>
    <source>
        <strain evidence="1">KR_1_A1</strain>
        <strain evidence="2">KR_2_A2</strain>
    </source>
</reference>
<sequence>MAHEHYQDRMQPGYFTADPVDQVAALTEVTRIRSSKPDELEVPAQQHVMSDASRYMYGVTSKPPIGCGRYELIRLKMGNE</sequence>
<keyword evidence="3" id="KW-1185">Reference proteome</keyword>
<comment type="caution">
    <text evidence="1">The sequence shown here is derived from an EMBL/GenBank/DDBJ whole genome shotgun (WGS) entry which is preliminary data.</text>
</comment>
<dbReference type="Proteomes" id="UP000602510">
    <property type="component" value="Unassembled WGS sequence"/>
</dbReference>
<proteinExistence type="predicted"/>
<gene>
    <name evidence="1" type="ORF">GN244_ATG08426</name>
    <name evidence="2" type="ORF">GN958_ATG20886</name>
</gene>
<evidence type="ECO:0000313" key="3">
    <source>
        <dbReference type="Proteomes" id="UP000602510"/>
    </source>
</evidence>
<dbReference type="AlphaFoldDB" id="A0A833SD11"/>
<name>A0A833SD11_PHYIN</name>
<accession>A0A833SD11</accession>
<dbReference type="Proteomes" id="UP000704712">
    <property type="component" value="Unassembled WGS sequence"/>
</dbReference>
<dbReference type="EMBL" id="JAACNO010002903">
    <property type="protein sequence ID" value="KAF4129927.1"/>
    <property type="molecule type" value="Genomic_DNA"/>
</dbReference>
<protein>
    <submittedName>
        <fullName evidence="1">Uncharacterized protein</fullName>
    </submittedName>
</protein>